<feature type="binding site" evidence="10">
    <location>
        <position position="22"/>
    </location>
    <ligand>
        <name>(6S)-5-formyl-5,6,7,8-tetrahydrofolate</name>
        <dbReference type="ChEBI" id="CHEBI:57457"/>
    </ligand>
</feature>
<dbReference type="HAMAP" id="MF_00379">
    <property type="entry name" value="GTPase_MnmE"/>
    <property type="match status" value="1"/>
</dbReference>
<feature type="binding site" evidence="10">
    <location>
        <position position="257"/>
    </location>
    <ligand>
        <name>Mg(2+)</name>
        <dbReference type="ChEBI" id="CHEBI:18420"/>
    </ligand>
</feature>
<feature type="binding site" evidence="10">
    <location>
        <position position="460"/>
    </location>
    <ligand>
        <name>(6S)-5-formyl-5,6,7,8-tetrahydrofolate</name>
        <dbReference type="ChEBI" id="CHEBI:57457"/>
    </ligand>
</feature>
<dbReference type="GO" id="GO:0005829">
    <property type="term" value="C:cytosol"/>
    <property type="evidence" value="ECO:0007669"/>
    <property type="project" value="TreeGrafter"/>
</dbReference>
<dbReference type="Pfam" id="PF12631">
    <property type="entry name" value="MnmE_helical"/>
    <property type="match status" value="1"/>
</dbReference>
<dbReference type="InterPro" id="IPR027368">
    <property type="entry name" value="MnmE_dom2"/>
</dbReference>
<keyword evidence="4 10" id="KW-0479">Metal-binding</keyword>
<feature type="binding site" evidence="10">
    <location>
        <begin position="251"/>
        <end position="257"/>
    </location>
    <ligand>
        <name>GTP</name>
        <dbReference type="ChEBI" id="CHEBI:37565"/>
    </ligand>
</feature>
<feature type="binding site" evidence="10">
    <location>
        <begin position="276"/>
        <end position="279"/>
    </location>
    <ligand>
        <name>GTP</name>
        <dbReference type="ChEBI" id="CHEBI:37565"/>
    </ligand>
</feature>
<dbReference type="NCBIfam" id="TIGR00450">
    <property type="entry name" value="mnmE_trmE_thdF"/>
    <property type="match status" value="1"/>
</dbReference>
<dbReference type="InterPro" id="IPR006073">
    <property type="entry name" value="GTP-bd"/>
</dbReference>
<dbReference type="InterPro" id="IPR018948">
    <property type="entry name" value="GTP-bd_TrmE_N"/>
</dbReference>
<dbReference type="GO" id="GO:0003924">
    <property type="term" value="F:GTPase activity"/>
    <property type="evidence" value="ECO:0007669"/>
    <property type="project" value="UniProtKB-UniRule"/>
</dbReference>
<reference evidence="14" key="1">
    <citation type="submission" date="2016-10" db="EMBL/GenBank/DDBJ databases">
        <authorList>
            <person name="Varghese N."/>
        </authorList>
    </citation>
    <scope>NUCLEOTIDE SEQUENCE [LARGE SCALE GENOMIC DNA]</scope>
    <source>
        <strain evidence="14">DSM 17980</strain>
    </source>
</reference>
<keyword evidence="14" id="KW-1185">Reference proteome</keyword>
<dbReference type="Gene3D" id="1.20.120.430">
    <property type="entry name" value="tRNA modification GTPase MnmE domain 2"/>
    <property type="match status" value="1"/>
</dbReference>
<dbReference type="eggNOG" id="COG0486">
    <property type="taxonomic scope" value="Bacteria"/>
</dbReference>
<evidence type="ECO:0000256" key="10">
    <source>
        <dbReference type="HAMAP-Rule" id="MF_00379"/>
    </source>
</evidence>
<evidence type="ECO:0000256" key="7">
    <source>
        <dbReference type="ARBA" id="ARBA00022842"/>
    </source>
</evidence>
<dbReference type="EC" id="3.6.-.-" evidence="10"/>
<feature type="binding site" evidence="10">
    <location>
        <position position="251"/>
    </location>
    <ligand>
        <name>K(+)</name>
        <dbReference type="ChEBI" id="CHEBI:29103"/>
    </ligand>
</feature>
<evidence type="ECO:0000256" key="8">
    <source>
        <dbReference type="ARBA" id="ARBA00022958"/>
    </source>
</evidence>
<dbReference type="NCBIfam" id="NF003661">
    <property type="entry name" value="PRK05291.1-3"/>
    <property type="match status" value="1"/>
</dbReference>
<proteinExistence type="inferred from homology"/>
<dbReference type="Pfam" id="PF10396">
    <property type="entry name" value="TrmE_N"/>
    <property type="match status" value="1"/>
</dbReference>
<keyword evidence="6 10" id="KW-0378">Hydrolase</keyword>
<dbReference type="CDD" id="cd04164">
    <property type="entry name" value="trmE"/>
    <property type="match status" value="1"/>
</dbReference>
<dbReference type="AlphaFoldDB" id="A0A1I7HNJ2"/>
<accession>A0A1I7HNJ2</accession>
<gene>
    <name evidence="10" type="primary">mnmE</name>
    <name evidence="10" type="synonym">trmE</name>
    <name evidence="13" type="ORF">SAMN05421543_10513</name>
</gene>
<evidence type="ECO:0000256" key="2">
    <source>
        <dbReference type="ARBA" id="ARBA00022490"/>
    </source>
</evidence>
<dbReference type="GO" id="GO:0046872">
    <property type="term" value="F:metal ion binding"/>
    <property type="evidence" value="ECO:0007669"/>
    <property type="project" value="UniProtKB-KW"/>
</dbReference>
<keyword evidence="7 10" id="KW-0460">Magnesium</keyword>
<dbReference type="Gene3D" id="3.40.50.300">
    <property type="entry name" value="P-loop containing nucleotide triphosphate hydrolases"/>
    <property type="match status" value="1"/>
</dbReference>
<evidence type="ECO:0000256" key="1">
    <source>
        <dbReference type="ARBA" id="ARBA00011043"/>
    </source>
</evidence>
<comment type="caution">
    <text evidence="10">Lacks conserved residue(s) required for the propagation of feature annotation.</text>
</comment>
<dbReference type="FunFam" id="3.40.50.300:FF:000494">
    <property type="entry name" value="tRNA modification GTPase MnmE"/>
    <property type="match status" value="1"/>
</dbReference>
<feature type="binding site" evidence="10">
    <location>
        <position position="87"/>
    </location>
    <ligand>
        <name>(6S)-5-formyl-5,6,7,8-tetrahydrofolate</name>
        <dbReference type="ChEBI" id="CHEBI:57457"/>
    </ligand>
</feature>
<dbReference type="RefSeq" id="WP_074950504.1">
    <property type="nucleotide sequence ID" value="NZ_FPBV01000005.1"/>
</dbReference>
<organism evidence="13 14">
    <name type="scientific">Alicyclobacillus macrosporangiidus</name>
    <dbReference type="NCBI Taxonomy" id="392015"/>
    <lineage>
        <taxon>Bacteria</taxon>
        <taxon>Bacillati</taxon>
        <taxon>Bacillota</taxon>
        <taxon>Bacilli</taxon>
        <taxon>Bacillales</taxon>
        <taxon>Alicyclobacillaceae</taxon>
        <taxon>Alicyclobacillus</taxon>
    </lineage>
</organism>
<evidence type="ECO:0000256" key="9">
    <source>
        <dbReference type="ARBA" id="ARBA00023134"/>
    </source>
</evidence>
<protein>
    <recommendedName>
        <fullName evidence="10">tRNA modification GTPase MnmE</fullName>
        <ecNumber evidence="10">3.6.-.-</ecNumber>
    </recommendedName>
</protein>
<dbReference type="Gene3D" id="3.30.1360.120">
    <property type="entry name" value="Probable tRNA modification gtpase trme, domain 1"/>
    <property type="match status" value="1"/>
</dbReference>
<feature type="domain" description="TrmE-type G" evidence="12">
    <location>
        <begin position="222"/>
        <end position="381"/>
    </location>
</feature>
<comment type="similarity">
    <text evidence="1 10 11">Belongs to the TRAFAC class TrmE-Era-EngA-EngB-Septin-like GTPase superfamily. TrmE GTPase family.</text>
</comment>
<keyword evidence="2 10" id="KW-0963">Cytoplasm</keyword>
<dbReference type="GO" id="GO:0002098">
    <property type="term" value="P:tRNA wobble uridine modification"/>
    <property type="evidence" value="ECO:0007669"/>
    <property type="project" value="TreeGrafter"/>
</dbReference>
<evidence type="ECO:0000256" key="11">
    <source>
        <dbReference type="RuleBase" id="RU003313"/>
    </source>
</evidence>
<comment type="subunit">
    <text evidence="10">Homodimer. Heterotetramer of two MnmE and two MnmG subunits.</text>
</comment>
<dbReference type="InterPro" id="IPR027417">
    <property type="entry name" value="P-loop_NTPase"/>
</dbReference>
<sequence>MQSDTIAAISTALGEAGIGVVRVSGAQARDVVDRVFRLPSGRHARLPEHRGLFYGTVIDPFEERPIDECILLWMPGPRSYTAEDVTELQVHGGIRVVEAVLEAVLQAGARLAEPGEFTKRAFLNGRMDLSQAEAVMDLIRAKTDLARRSAWAQMQGRFSEVVRGLRRRLLELQAHVEVTLDYPEHDVEAVAAERVVAVGQSLVAEIDRLLEDARVGQILREGVVTTIAGRPNVGKSSLLNALLRRERAIVTDIPGTTRDVIEEYVNLRGIPFRLVDTAGIRETEDVVERIGVERSREMVVQSELVLLVLNGSEALTEEDIRLLAETRGRPRVVVVNKSDLPSAWEDAEIRAWTDGDPVVHVSAKSASGLGGLEEEMERAVLGGEVRTAEAAYMTNARQADLLRRARRDLEEAVHAASVGATLDVVAVQLQAAYGSLGLVIGEEAGEDLLDAIFSQFCLGK</sequence>
<dbReference type="OrthoDB" id="9805918at2"/>
<dbReference type="InterPro" id="IPR025867">
    <property type="entry name" value="MnmE_helical"/>
</dbReference>
<dbReference type="EMBL" id="FPBV01000005">
    <property type="protein sequence ID" value="SFU62268.1"/>
    <property type="molecule type" value="Genomic_DNA"/>
</dbReference>
<evidence type="ECO:0000256" key="6">
    <source>
        <dbReference type="ARBA" id="ARBA00022801"/>
    </source>
</evidence>
<evidence type="ECO:0000259" key="12">
    <source>
        <dbReference type="PROSITE" id="PS51709"/>
    </source>
</evidence>
<keyword evidence="8 10" id="KW-0630">Potassium</keyword>
<dbReference type="Pfam" id="PF01926">
    <property type="entry name" value="MMR_HSR1"/>
    <property type="match status" value="1"/>
</dbReference>
<dbReference type="STRING" id="392015.SAMN05421543_10513"/>
<evidence type="ECO:0000313" key="14">
    <source>
        <dbReference type="Proteomes" id="UP000183508"/>
    </source>
</evidence>
<evidence type="ECO:0000256" key="4">
    <source>
        <dbReference type="ARBA" id="ARBA00022723"/>
    </source>
</evidence>
<dbReference type="GO" id="GO:0030488">
    <property type="term" value="P:tRNA methylation"/>
    <property type="evidence" value="ECO:0007669"/>
    <property type="project" value="TreeGrafter"/>
</dbReference>
<dbReference type="InterPro" id="IPR031168">
    <property type="entry name" value="G_TrmE"/>
</dbReference>
<dbReference type="FunFam" id="3.30.1360.120:FF:000003">
    <property type="entry name" value="tRNA modification GTPase MnmE"/>
    <property type="match status" value="1"/>
</dbReference>
<dbReference type="NCBIfam" id="TIGR00231">
    <property type="entry name" value="small_GTP"/>
    <property type="match status" value="1"/>
</dbReference>
<dbReference type="CDD" id="cd14858">
    <property type="entry name" value="TrmE_N"/>
    <property type="match status" value="1"/>
</dbReference>
<dbReference type="GO" id="GO:0005525">
    <property type="term" value="F:GTP binding"/>
    <property type="evidence" value="ECO:0007669"/>
    <property type="project" value="UniProtKB-UniRule"/>
</dbReference>
<feature type="binding site" evidence="10">
    <location>
        <position position="232"/>
    </location>
    <ligand>
        <name>K(+)</name>
        <dbReference type="ChEBI" id="CHEBI:29103"/>
    </ligand>
</feature>
<dbReference type="SUPFAM" id="SSF52540">
    <property type="entry name" value="P-loop containing nucleoside triphosphate hydrolases"/>
    <property type="match status" value="1"/>
</dbReference>
<comment type="cofactor">
    <cofactor evidence="10">
        <name>K(+)</name>
        <dbReference type="ChEBI" id="CHEBI:29103"/>
    </cofactor>
    <text evidence="10">Binds 1 potassium ion per subunit.</text>
</comment>
<keyword evidence="9 10" id="KW-0342">GTP-binding</keyword>
<dbReference type="PANTHER" id="PTHR42714:SF2">
    <property type="entry name" value="TRNA MODIFICATION GTPASE GTPBP3, MITOCHONDRIAL"/>
    <property type="match status" value="1"/>
</dbReference>
<keyword evidence="3 10" id="KW-0819">tRNA processing</keyword>
<dbReference type="GO" id="GO:0042802">
    <property type="term" value="F:identical protein binding"/>
    <property type="evidence" value="ECO:0007669"/>
    <property type="project" value="UniProtKB-ARBA"/>
</dbReference>
<evidence type="ECO:0000256" key="3">
    <source>
        <dbReference type="ARBA" id="ARBA00022694"/>
    </source>
</evidence>
<comment type="subcellular location">
    <subcellularLocation>
        <location evidence="10">Cytoplasm</location>
    </subcellularLocation>
</comment>
<feature type="binding site" evidence="10">
    <location>
        <position position="253"/>
    </location>
    <ligand>
        <name>K(+)</name>
        <dbReference type="ChEBI" id="CHEBI:29103"/>
    </ligand>
</feature>
<feature type="binding site" evidence="10">
    <location>
        <position position="256"/>
    </location>
    <ligand>
        <name>K(+)</name>
        <dbReference type="ChEBI" id="CHEBI:29103"/>
    </ligand>
</feature>
<dbReference type="InterPro" id="IPR004520">
    <property type="entry name" value="GTPase_MnmE"/>
</dbReference>
<keyword evidence="5 10" id="KW-0547">Nucleotide-binding</keyword>
<dbReference type="Proteomes" id="UP000183508">
    <property type="component" value="Unassembled WGS sequence"/>
</dbReference>
<feature type="binding site" evidence="10">
    <location>
        <position position="126"/>
    </location>
    <ligand>
        <name>(6S)-5-formyl-5,6,7,8-tetrahydrofolate</name>
        <dbReference type="ChEBI" id="CHEBI:57457"/>
    </ligand>
</feature>
<evidence type="ECO:0000256" key="5">
    <source>
        <dbReference type="ARBA" id="ARBA00022741"/>
    </source>
</evidence>
<dbReference type="InterPro" id="IPR005225">
    <property type="entry name" value="Small_GTP-bd"/>
</dbReference>
<evidence type="ECO:0000313" key="13">
    <source>
        <dbReference type="EMBL" id="SFU62268.1"/>
    </source>
</evidence>
<comment type="function">
    <text evidence="10">Exhibits a very high intrinsic GTPase hydrolysis rate. Involved in the addition of a carboxymethylaminomethyl (cmnm) group at the wobble position (U34) of certain tRNAs, forming tRNA-cmnm(5)s(2)U34.</text>
</comment>
<dbReference type="InterPro" id="IPR027266">
    <property type="entry name" value="TrmE/GcvT-like"/>
</dbReference>
<feature type="binding site" evidence="10">
    <location>
        <position position="236"/>
    </location>
    <ligand>
        <name>Mg(2+)</name>
        <dbReference type="ChEBI" id="CHEBI:18420"/>
    </ligand>
</feature>
<name>A0A1I7HNJ2_9BACL</name>
<dbReference type="PANTHER" id="PTHR42714">
    <property type="entry name" value="TRNA MODIFICATION GTPASE GTPBP3"/>
    <property type="match status" value="1"/>
</dbReference>
<feature type="binding site" evidence="10">
    <location>
        <begin position="232"/>
        <end position="237"/>
    </location>
    <ligand>
        <name>GTP</name>
        <dbReference type="ChEBI" id="CHEBI:37565"/>
    </ligand>
</feature>
<dbReference type="PROSITE" id="PS51709">
    <property type="entry name" value="G_TRME"/>
    <property type="match status" value="1"/>
</dbReference>